<dbReference type="OrthoDB" id="2840473at2759"/>
<reference evidence="2" key="2">
    <citation type="submission" date="2015-01" db="EMBL/GenBank/DDBJ databases">
        <title>Evolutionary Origins and Diversification of the Mycorrhizal Mutualists.</title>
        <authorList>
            <consortium name="DOE Joint Genome Institute"/>
            <consortium name="Mycorrhizal Genomics Consortium"/>
            <person name="Kohler A."/>
            <person name="Kuo A."/>
            <person name="Nagy L.G."/>
            <person name="Floudas D."/>
            <person name="Copeland A."/>
            <person name="Barry K.W."/>
            <person name="Cichocki N."/>
            <person name="Veneault-Fourrey C."/>
            <person name="LaButti K."/>
            <person name="Lindquist E.A."/>
            <person name="Lipzen A."/>
            <person name="Lundell T."/>
            <person name="Morin E."/>
            <person name="Murat C."/>
            <person name="Riley R."/>
            <person name="Ohm R."/>
            <person name="Sun H."/>
            <person name="Tunlid A."/>
            <person name="Henrissat B."/>
            <person name="Grigoriev I.V."/>
            <person name="Hibbett D.S."/>
            <person name="Martin F."/>
        </authorList>
    </citation>
    <scope>NUCLEOTIDE SEQUENCE [LARGE SCALE GENOMIC DNA]</scope>
    <source>
        <strain evidence="2">UH-Slu-Lm8-n1</strain>
    </source>
</reference>
<dbReference type="HOGENOM" id="CLU_192419_1_0_1"/>
<dbReference type="EMBL" id="KN835726">
    <property type="protein sequence ID" value="KIK34631.1"/>
    <property type="molecule type" value="Genomic_DNA"/>
</dbReference>
<dbReference type="InterPro" id="IPR036691">
    <property type="entry name" value="Endo/exonu/phosph_ase_sf"/>
</dbReference>
<reference evidence="1 2" key="1">
    <citation type="submission" date="2014-04" db="EMBL/GenBank/DDBJ databases">
        <authorList>
            <consortium name="DOE Joint Genome Institute"/>
            <person name="Kuo A."/>
            <person name="Ruytinx J."/>
            <person name="Rineau F."/>
            <person name="Colpaert J."/>
            <person name="Kohler A."/>
            <person name="Nagy L.G."/>
            <person name="Floudas D."/>
            <person name="Copeland A."/>
            <person name="Barry K.W."/>
            <person name="Cichocki N."/>
            <person name="Veneault-Fourrey C."/>
            <person name="LaButti K."/>
            <person name="Lindquist E.A."/>
            <person name="Lipzen A."/>
            <person name="Lundell T."/>
            <person name="Morin E."/>
            <person name="Murat C."/>
            <person name="Sun H."/>
            <person name="Tunlid A."/>
            <person name="Henrissat B."/>
            <person name="Grigoriev I.V."/>
            <person name="Hibbett D.S."/>
            <person name="Martin F."/>
            <person name="Nordberg H.P."/>
            <person name="Cantor M.N."/>
            <person name="Hua S.X."/>
        </authorList>
    </citation>
    <scope>NUCLEOTIDE SEQUENCE [LARGE SCALE GENOMIC DNA]</scope>
    <source>
        <strain evidence="1 2">UH-Slu-Lm8-n1</strain>
    </source>
</reference>
<dbReference type="InParanoid" id="A0A0C9ZYS7"/>
<dbReference type="Proteomes" id="UP000054485">
    <property type="component" value="Unassembled WGS sequence"/>
</dbReference>
<name>A0A0C9ZYS7_9AGAM</name>
<keyword evidence="2" id="KW-1185">Reference proteome</keyword>
<proteinExistence type="predicted"/>
<gene>
    <name evidence="1" type="ORF">CY34DRAFT_97643</name>
</gene>
<accession>A0A0C9ZYS7</accession>
<dbReference type="AlphaFoldDB" id="A0A0C9ZYS7"/>
<dbReference type="Gene3D" id="3.60.10.10">
    <property type="entry name" value="Endonuclease/exonuclease/phosphatase"/>
    <property type="match status" value="1"/>
</dbReference>
<dbReference type="SUPFAM" id="SSF56219">
    <property type="entry name" value="DNase I-like"/>
    <property type="match status" value="1"/>
</dbReference>
<sequence length="56" mass="6453">MSEHPDNTPNSVRLRIWQQNLNASLTAQASLLNSREIANWDLIALQEPHINFLRNT</sequence>
<evidence type="ECO:0000313" key="1">
    <source>
        <dbReference type="EMBL" id="KIK34631.1"/>
    </source>
</evidence>
<organism evidence="1 2">
    <name type="scientific">Suillus luteus UH-Slu-Lm8-n1</name>
    <dbReference type="NCBI Taxonomy" id="930992"/>
    <lineage>
        <taxon>Eukaryota</taxon>
        <taxon>Fungi</taxon>
        <taxon>Dikarya</taxon>
        <taxon>Basidiomycota</taxon>
        <taxon>Agaricomycotina</taxon>
        <taxon>Agaricomycetes</taxon>
        <taxon>Agaricomycetidae</taxon>
        <taxon>Boletales</taxon>
        <taxon>Suillineae</taxon>
        <taxon>Suillaceae</taxon>
        <taxon>Suillus</taxon>
    </lineage>
</organism>
<protein>
    <submittedName>
        <fullName evidence="1">Unplaced genomic scaffold CY34scaffold_595, whole genome shotgun sequence</fullName>
    </submittedName>
</protein>
<feature type="non-terminal residue" evidence="1">
    <location>
        <position position="56"/>
    </location>
</feature>
<evidence type="ECO:0000313" key="2">
    <source>
        <dbReference type="Proteomes" id="UP000054485"/>
    </source>
</evidence>